<dbReference type="AlphaFoldDB" id="A0A9X3ANS6"/>
<evidence type="ECO:0000313" key="2">
    <source>
        <dbReference type="Proteomes" id="UP001155546"/>
    </source>
</evidence>
<protein>
    <submittedName>
        <fullName evidence="1">G5P family DNA-binding protein</fullName>
    </submittedName>
</protein>
<accession>A0A9X3ANS6</accession>
<proteinExistence type="predicted"/>
<name>A0A9X3ANS6_9GAMM</name>
<evidence type="ECO:0000313" key="1">
    <source>
        <dbReference type="EMBL" id="MCT7941791.1"/>
    </source>
</evidence>
<comment type="caution">
    <text evidence="1">The sequence shown here is derived from an EMBL/GenBank/DDBJ whole genome shotgun (WGS) entry which is preliminary data.</text>
</comment>
<dbReference type="InterPro" id="IPR012340">
    <property type="entry name" value="NA-bd_OB-fold"/>
</dbReference>
<dbReference type="EMBL" id="JAMTCD010000008">
    <property type="protein sequence ID" value="MCT7941791.1"/>
    <property type="molecule type" value="Genomic_DNA"/>
</dbReference>
<keyword evidence="1" id="KW-0238">DNA-binding</keyword>
<keyword evidence="2" id="KW-1185">Reference proteome</keyword>
<dbReference type="GO" id="GO:0003677">
    <property type="term" value="F:DNA binding"/>
    <property type="evidence" value="ECO:0007669"/>
    <property type="project" value="UniProtKB-KW"/>
</dbReference>
<dbReference type="SUPFAM" id="SSF50249">
    <property type="entry name" value="Nucleic acid-binding proteins"/>
    <property type="match status" value="1"/>
</dbReference>
<dbReference type="Gene3D" id="2.40.50.140">
    <property type="entry name" value="Nucleic acid-binding proteins"/>
    <property type="match status" value="1"/>
</dbReference>
<reference evidence="1" key="1">
    <citation type="journal article" date="2023" name="Int. J. Syst. Evol. Microbiol.">
        <title>&lt;i&gt;Shewanella septentrionalis&lt;/i&gt; sp. nov. and &lt;i&gt;Shewanella holmiensis&lt;/i&gt; sp. nov., isolated from Baltic Sea water and sediments.</title>
        <authorList>
            <person name="Martin-Rodriguez A.J."/>
            <person name="Thorell K."/>
            <person name="Joffre E."/>
            <person name="Jensie-Markopoulos S."/>
            <person name="Moore E.R.B."/>
            <person name="Sjoling A."/>
        </authorList>
    </citation>
    <scope>NUCLEOTIDE SEQUENCE</scope>
    <source>
        <strain evidence="1">SP1S2-7</strain>
    </source>
</reference>
<gene>
    <name evidence="1" type="ORF">NE535_08295</name>
</gene>
<sequence length="40" mass="4475">MQLTLQVASQAETYPAGEYTLDSANFIVNNFGCLEFKRFG</sequence>
<dbReference type="Proteomes" id="UP001155546">
    <property type="component" value="Unassembled WGS sequence"/>
</dbReference>
<organism evidence="1 2">
    <name type="scientific">Shewanella holmiensis</name>
    <dbReference type="NCBI Taxonomy" id="2952222"/>
    <lineage>
        <taxon>Bacteria</taxon>
        <taxon>Pseudomonadati</taxon>
        <taxon>Pseudomonadota</taxon>
        <taxon>Gammaproteobacteria</taxon>
        <taxon>Alteromonadales</taxon>
        <taxon>Shewanellaceae</taxon>
        <taxon>Shewanella</taxon>
    </lineage>
</organism>